<dbReference type="GO" id="GO:0022857">
    <property type="term" value="F:transmembrane transporter activity"/>
    <property type="evidence" value="ECO:0007669"/>
    <property type="project" value="InterPro"/>
</dbReference>
<proteinExistence type="inferred from homology"/>
<keyword evidence="6 8" id="KW-1133">Transmembrane helix</keyword>
<gene>
    <name evidence="9" type="ORF">CBW46_000375</name>
</gene>
<dbReference type="InterPro" id="IPR000522">
    <property type="entry name" value="ABC_transptr_permease_BtuC"/>
</dbReference>
<feature type="transmembrane region" description="Helical" evidence="8">
    <location>
        <begin position="304"/>
        <end position="323"/>
    </location>
</feature>
<dbReference type="GO" id="GO:0033214">
    <property type="term" value="P:siderophore-iron import into cell"/>
    <property type="evidence" value="ECO:0007669"/>
    <property type="project" value="TreeGrafter"/>
</dbReference>
<feature type="transmembrane region" description="Helical" evidence="8">
    <location>
        <begin position="59"/>
        <end position="79"/>
    </location>
</feature>
<dbReference type="SUPFAM" id="SSF81345">
    <property type="entry name" value="ABC transporter involved in vitamin B12 uptake, BtuC"/>
    <property type="match status" value="1"/>
</dbReference>
<evidence type="ECO:0000256" key="1">
    <source>
        <dbReference type="ARBA" id="ARBA00004651"/>
    </source>
</evidence>
<dbReference type="EMBL" id="NHRJ02000001">
    <property type="protein sequence ID" value="PZE22287.1"/>
    <property type="molecule type" value="Genomic_DNA"/>
</dbReference>
<evidence type="ECO:0000256" key="4">
    <source>
        <dbReference type="ARBA" id="ARBA00022475"/>
    </source>
</evidence>
<dbReference type="RefSeq" id="WP_089198059.1">
    <property type="nucleotide sequence ID" value="NZ_NHRJ02000001.1"/>
</dbReference>
<comment type="similarity">
    <text evidence="2">Belongs to the binding-protein-dependent transport system permease family. FecCD subfamily.</text>
</comment>
<keyword evidence="4" id="KW-1003">Cell membrane</keyword>
<keyword evidence="5 8" id="KW-0812">Transmembrane</keyword>
<feature type="transmembrane region" description="Helical" evidence="8">
    <location>
        <begin position="193"/>
        <end position="211"/>
    </location>
</feature>
<keyword evidence="10" id="KW-1185">Reference proteome</keyword>
<name>A0A2W1NCR3_PAEXE</name>
<dbReference type="Proteomes" id="UP000214746">
    <property type="component" value="Unassembled WGS sequence"/>
</dbReference>
<dbReference type="Pfam" id="PF01032">
    <property type="entry name" value="FecCD"/>
    <property type="match status" value="1"/>
</dbReference>
<dbReference type="PANTHER" id="PTHR30472:SF58">
    <property type="entry name" value="IRON(3+)-HYDROXAMATE IMPORT SYSTEM PERMEASE PROTEIN FHUB"/>
    <property type="match status" value="1"/>
</dbReference>
<feature type="transmembrane region" description="Helical" evidence="8">
    <location>
        <begin position="116"/>
        <end position="137"/>
    </location>
</feature>
<evidence type="ECO:0000313" key="10">
    <source>
        <dbReference type="Proteomes" id="UP000214746"/>
    </source>
</evidence>
<evidence type="ECO:0000313" key="9">
    <source>
        <dbReference type="EMBL" id="PZE22287.1"/>
    </source>
</evidence>
<dbReference type="Gene3D" id="1.10.3470.10">
    <property type="entry name" value="ABC transporter involved in vitamin B12 uptake, BtuC"/>
    <property type="match status" value="1"/>
</dbReference>
<keyword evidence="7 8" id="KW-0472">Membrane</keyword>
<dbReference type="CDD" id="cd06550">
    <property type="entry name" value="TM_ABC_iron-siderophores_like"/>
    <property type="match status" value="1"/>
</dbReference>
<evidence type="ECO:0000256" key="8">
    <source>
        <dbReference type="SAM" id="Phobius"/>
    </source>
</evidence>
<dbReference type="OrthoDB" id="9811721at2"/>
<dbReference type="AlphaFoldDB" id="A0A2W1NCR3"/>
<keyword evidence="3" id="KW-0813">Transport</keyword>
<comment type="caution">
    <text evidence="9">The sequence shown here is derived from an EMBL/GenBank/DDBJ whole genome shotgun (WGS) entry which is preliminary data.</text>
</comment>
<feature type="transmembrane region" description="Helical" evidence="8">
    <location>
        <begin position="91"/>
        <end position="110"/>
    </location>
</feature>
<dbReference type="FunFam" id="1.10.3470.10:FF:000001">
    <property type="entry name" value="Vitamin B12 ABC transporter permease BtuC"/>
    <property type="match status" value="1"/>
</dbReference>
<evidence type="ECO:0000256" key="7">
    <source>
        <dbReference type="ARBA" id="ARBA00023136"/>
    </source>
</evidence>
<sequence length="331" mass="34763">MAFFCKSAVWCAGVMLILLGIFLSISFGAVDISPGTVREAVLQYDPGQNMHTVIREIRLPRAVAGAIVGAAFAVAGAIMQGLTRNPLADSGLLGLNAGAGLVLALCFALVPNLPYSSLMVFCFLGAAVGAALVFGVSSFARGGLTPLRLTLAGAAVSSLLIALSEGIAILFRIGQDLAFWYAGGLGGTQWLQIKWSFPWIAGAVFAAILLSRSITLLSMGDEVARGLGQHIFIVKVACMIIVVILAACAVSLAGPVAFVGLVVPHIARMVVGLDYRWIIPYSALFGSILMIYADLAARMVRPPYETPVGALIALIGVPVFLFLSRKEKRVL</sequence>
<evidence type="ECO:0000256" key="3">
    <source>
        <dbReference type="ARBA" id="ARBA00022448"/>
    </source>
</evidence>
<evidence type="ECO:0000256" key="6">
    <source>
        <dbReference type="ARBA" id="ARBA00022989"/>
    </source>
</evidence>
<evidence type="ECO:0000256" key="2">
    <source>
        <dbReference type="ARBA" id="ARBA00007935"/>
    </source>
</evidence>
<dbReference type="GO" id="GO:0005886">
    <property type="term" value="C:plasma membrane"/>
    <property type="evidence" value="ECO:0007669"/>
    <property type="project" value="UniProtKB-SubCell"/>
</dbReference>
<feature type="transmembrane region" description="Helical" evidence="8">
    <location>
        <begin position="278"/>
        <end position="297"/>
    </location>
</feature>
<feature type="transmembrane region" description="Helical" evidence="8">
    <location>
        <begin position="149"/>
        <end position="173"/>
    </location>
</feature>
<reference evidence="9" key="1">
    <citation type="submission" date="2018-06" db="EMBL/GenBank/DDBJ databases">
        <title>Paenibacillus xerothermodurans sp. nov. an extremely dry heat resistant spore forming bacterium isolated from the soil of Cape Canaveral, Florida.</title>
        <authorList>
            <person name="Seuylemezian A."/>
            <person name="Kaur N."/>
            <person name="Patil P."/>
            <person name="Patil P."/>
            <person name="Mayilraj S."/>
            <person name="Vaishampayan P."/>
        </authorList>
    </citation>
    <scope>NUCLEOTIDE SEQUENCE [LARGE SCALE GENOMIC DNA]</scope>
    <source>
        <strain evidence="9">ATCC 27380</strain>
    </source>
</reference>
<organism evidence="9 10">
    <name type="scientific">Paenibacillus xerothermodurans</name>
    <dbReference type="NCBI Taxonomy" id="1977292"/>
    <lineage>
        <taxon>Bacteria</taxon>
        <taxon>Bacillati</taxon>
        <taxon>Bacillota</taxon>
        <taxon>Bacilli</taxon>
        <taxon>Bacillales</taxon>
        <taxon>Paenibacillaceae</taxon>
        <taxon>Paenibacillus</taxon>
    </lineage>
</organism>
<dbReference type="PANTHER" id="PTHR30472">
    <property type="entry name" value="FERRIC ENTEROBACTIN TRANSPORT SYSTEM PERMEASE PROTEIN"/>
    <property type="match status" value="1"/>
</dbReference>
<dbReference type="InterPro" id="IPR037294">
    <property type="entry name" value="ABC_BtuC-like"/>
</dbReference>
<accession>A0A2W1NCR3</accession>
<comment type="subcellular location">
    <subcellularLocation>
        <location evidence="1">Cell membrane</location>
        <topology evidence="1">Multi-pass membrane protein</topology>
    </subcellularLocation>
</comment>
<protein>
    <submittedName>
        <fullName evidence="9">Iron ABC transporter permease</fullName>
    </submittedName>
</protein>
<evidence type="ECO:0000256" key="5">
    <source>
        <dbReference type="ARBA" id="ARBA00022692"/>
    </source>
</evidence>
<feature type="transmembrane region" description="Helical" evidence="8">
    <location>
        <begin position="232"/>
        <end position="258"/>
    </location>
</feature>